<accession>A0ABT6CR83</accession>
<dbReference type="Proteomes" id="UP001220456">
    <property type="component" value="Unassembled WGS sequence"/>
</dbReference>
<gene>
    <name evidence="6" type="primary">aztA</name>
    <name evidence="6" type="ORF">P4U43_00750</name>
</gene>
<reference evidence="6 7" key="1">
    <citation type="journal article" date="2023" name="Int. J. Syst. Evol. Microbiol.">
        <title>Arthrobacter vasquezii sp. nov., isolated from a soil sample from Union Glacier, Antarctica.</title>
        <authorList>
            <person name="Valenzuela-Ibaceta F."/>
            <person name="Carrasco V."/>
            <person name="Lagos-Moraga S."/>
            <person name="Dietz-Vargas C."/>
            <person name="Navarro C.A."/>
            <person name="Perez-Donoso J.M."/>
        </authorList>
    </citation>
    <scope>NUCLEOTIDE SEQUENCE [LARGE SCALE GENOMIC DNA]</scope>
    <source>
        <strain evidence="6 7">EH-1B-1</strain>
    </source>
</reference>
<dbReference type="InterPro" id="IPR047748">
    <property type="entry name" value="AztA-like"/>
</dbReference>
<dbReference type="InterPro" id="IPR003439">
    <property type="entry name" value="ABC_transporter-like_ATP-bd"/>
</dbReference>
<comment type="caution">
    <text evidence="6">The sequence shown here is derived from an EMBL/GenBank/DDBJ whole genome shotgun (WGS) entry which is preliminary data.</text>
</comment>
<evidence type="ECO:0000256" key="4">
    <source>
        <dbReference type="ARBA" id="ARBA00022840"/>
    </source>
</evidence>
<dbReference type="Pfam" id="PF00005">
    <property type="entry name" value="ABC_tran"/>
    <property type="match status" value="1"/>
</dbReference>
<organism evidence="6 7">
    <name type="scientific">Arthrobacter vasquezii</name>
    <dbReference type="NCBI Taxonomy" id="2977629"/>
    <lineage>
        <taxon>Bacteria</taxon>
        <taxon>Bacillati</taxon>
        <taxon>Actinomycetota</taxon>
        <taxon>Actinomycetes</taxon>
        <taxon>Micrococcales</taxon>
        <taxon>Micrococcaceae</taxon>
        <taxon>Arthrobacter</taxon>
    </lineage>
</organism>
<dbReference type="PROSITE" id="PS00211">
    <property type="entry name" value="ABC_TRANSPORTER_1"/>
    <property type="match status" value="1"/>
</dbReference>
<dbReference type="Gene3D" id="3.40.50.300">
    <property type="entry name" value="P-loop containing nucleotide triphosphate hydrolases"/>
    <property type="match status" value="1"/>
</dbReference>
<proteinExistence type="inferred from homology"/>
<dbReference type="SUPFAM" id="SSF52540">
    <property type="entry name" value="P-loop containing nucleoside triphosphate hydrolases"/>
    <property type="match status" value="1"/>
</dbReference>
<dbReference type="EMBL" id="JAROKN010000001">
    <property type="protein sequence ID" value="MDF9276316.1"/>
    <property type="molecule type" value="Genomic_DNA"/>
</dbReference>
<keyword evidence="2" id="KW-0813">Transport</keyword>
<evidence type="ECO:0000256" key="1">
    <source>
        <dbReference type="ARBA" id="ARBA00005417"/>
    </source>
</evidence>
<dbReference type="NCBIfam" id="NF040873">
    <property type="entry name" value="AztA"/>
    <property type="match status" value="1"/>
</dbReference>
<comment type="similarity">
    <text evidence="1">Belongs to the ABC transporter superfamily.</text>
</comment>
<sequence>MVIVSGVRYAYQGRRALGEVSLALERGVHTVVTGTNGSGKSTLLALVAGALKPQSGSVTLTTSRRPAFVIQHTRTSEILPCTVRQTVEMGRWPHRSWLLPLGPQNRRIGRDAMERLGISGLADRQLAGLSGGQRQRALIAQGLAQESDILILDEPTAGLDSAAHRLIRLAVDEELLRGVTVIESSHSPEDIERAERVVTLEGGLVISDTGSMFRPAISATLTS</sequence>
<evidence type="ECO:0000256" key="3">
    <source>
        <dbReference type="ARBA" id="ARBA00022741"/>
    </source>
</evidence>
<keyword evidence="4 6" id="KW-0067">ATP-binding</keyword>
<keyword evidence="7" id="KW-1185">Reference proteome</keyword>
<name>A0ABT6CR83_9MICC</name>
<protein>
    <submittedName>
        <fullName evidence="6">Zinc ABC transporter ATP-binding protein AztA</fullName>
    </submittedName>
</protein>
<feature type="domain" description="ABC transporter" evidence="5">
    <location>
        <begin position="2"/>
        <end position="221"/>
    </location>
</feature>
<dbReference type="InterPro" id="IPR050153">
    <property type="entry name" value="Metal_Ion_Import_ABC"/>
</dbReference>
<evidence type="ECO:0000313" key="6">
    <source>
        <dbReference type="EMBL" id="MDF9276316.1"/>
    </source>
</evidence>
<dbReference type="InterPro" id="IPR027417">
    <property type="entry name" value="P-loop_NTPase"/>
</dbReference>
<dbReference type="PANTHER" id="PTHR42734:SF5">
    <property type="entry name" value="IRON TRANSPORT SYSTEM ATP-BINDING PROTEIN HI_0361-RELATED"/>
    <property type="match status" value="1"/>
</dbReference>
<keyword evidence="3" id="KW-0547">Nucleotide-binding</keyword>
<dbReference type="PROSITE" id="PS50893">
    <property type="entry name" value="ABC_TRANSPORTER_2"/>
    <property type="match status" value="1"/>
</dbReference>
<evidence type="ECO:0000313" key="7">
    <source>
        <dbReference type="Proteomes" id="UP001220456"/>
    </source>
</evidence>
<evidence type="ECO:0000256" key="2">
    <source>
        <dbReference type="ARBA" id="ARBA00022448"/>
    </source>
</evidence>
<dbReference type="SMART" id="SM00382">
    <property type="entry name" value="AAA"/>
    <property type="match status" value="1"/>
</dbReference>
<evidence type="ECO:0000259" key="5">
    <source>
        <dbReference type="PROSITE" id="PS50893"/>
    </source>
</evidence>
<dbReference type="InterPro" id="IPR003593">
    <property type="entry name" value="AAA+_ATPase"/>
</dbReference>
<dbReference type="PANTHER" id="PTHR42734">
    <property type="entry name" value="METAL TRANSPORT SYSTEM ATP-BINDING PROTEIN TM_0124-RELATED"/>
    <property type="match status" value="1"/>
</dbReference>
<dbReference type="GO" id="GO:0005524">
    <property type="term" value="F:ATP binding"/>
    <property type="evidence" value="ECO:0007669"/>
    <property type="project" value="UniProtKB-KW"/>
</dbReference>
<dbReference type="InterPro" id="IPR017871">
    <property type="entry name" value="ABC_transporter-like_CS"/>
</dbReference>